<organism evidence="2 3">
    <name type="scientific">Nepenthes gracilis</name>
    <name type="common">Slender pitcher plant</name>
    <dbReference type="NCBI Taxonomy" id="150966"/>
    <lineage>
        <taxon>Eukaryota</taxon>
        <taxon>Viridiplantae</taxon>
        <taxon>Streptophyta</taxon>
        <taxon>Embryophyta</taxon>
        <taxon>Tracheophyta</taxon>
        <taxon>Spermatophyta</taxon>
        <taxon>Magnoliopsida</taxon>
        <taxon>eudicotyledons</taxon>
        <taxon>Gunneridae</taxon>
        <taxon>Pentapetalae</taxon>
        <taxon>Caryophyllales</taxon>
        <taxon>Nepenthaceae</taxon>
        <taxon>Nepenthes</taxon>
    </lineage>
</organism>
<feature type="compositionally biased region" description="Polar residues" evidence="1">
    <location>
        <begin position="258"/>
        <end position="301"/>
    </location>
</feature>
<proteinExistence type="predicted"/>
<keyword evidence="3" id="KW-1185">Reference proteome</keyword>
<gene>
    <name evidence="2" type="ORF">Nepgr_015815</name>
</gene>
<comment type="caution">
    <text evidence="2">The sequence shown here is derived from an EMBL/GenBank/DDBJ whole genome shotgun (WGS) entry which is preliminary data.</text>
</comment>
<name>A0AAD3SNM4_NEPGR</name>
<dbReference type="AlphaFoldDB" id="A0AAD3SNM4"/>
<reference evidence="2" key="1">
    <citation type="submission" date="2023-05" db="EMBL/GenBank/DDBJ databases">
        <title>Nepenthes gracilis genome sequencing.</title>
        <authorList>
            <person name="Fukushima K."/>
        </authorList>
    </citation>
    <scope>NUCLEOTIDE SEQUENCE</scope>
    <source>
        <strain evidence="2">SING2019-196</strain>
    </source>
</reference>
<protein>
    <submittedName>
        <fullName evidence="2">Uncharacterized protein</fullName>
    </submittedName>
</protein>
<sequence length="301" mass="32890">MEIASFAGGVGMFNSGIDADGKLIRWDAECCIRSIYGVVRIHDIGGSGFFGSRCCGRQLDCFFVSCLILKDLPHWMFSRGATISDYTDLWLCWHGVVNAIGLLNRMELCRVHYDGGIGMRGRSYALCCDLADGWSASGSLSWLSGRGEVWPFDAGWLTIGAGGFMMPPSDLVSWMEAGLFFGGASLSILGQQRSIRLAAPLPSGTSDASQQQHEDDRHHPSGVQAHTSIIKPGRSPWTRKAIPSPKLQPILYNKGRTTHQNPPETYQSGQNAQSSKTSTNITLPVNQQQQNQLTASCEFQQ</sequence>
<feature type="region of interest" description="Disordered" evidence="1">
    <location>
        <begin position="200"/>
        <end position="301"/>
    </location>
</feature>
<accession>A0AAD3SNM4</accession>
<evidence type="ECO:0000313" key="2">
    <source>
        <dbReference type="EMBL" id="GMH13974.1"/>
    </source>
</evidence>
<dbReference type="Proteomes" id="UP001279734">
    <property type="component" value="Unassembled WGS sequence"/>
</dbReference>
<evidence type="ECO:0000256" key="1">
    <source>
        <dbReference type="SAM" id="MobiDB-lite"/>
    </source>
</evidence>
<dbReference type="EMBL" id="BSYO01000013">
    <property type="protein sequence ID" value="GMH13974.1"/>
    <property type="molecule type" value="Genomic_DNA"/>
</dbReference>
<evidence type="ECO:0000313" key="3">
    <source>
        <dbReference type="Proteomes" id="UP001279734"/>
    </source>
</evidence>